<reference evidence="2" key="1">
    <citation type="submission" date="2021-04" db="EMBL/GenBank/DDBJ databases">
        <title>Luteolibacter sp. 32A isolated from the skin of an Anderson's salamander (Ambystoma andersonii).</title>
        <authorList>
            <person name="Spergser J."/>
            <person name="Busse H.-J."/>
        </authorList>
    </citation>
    <scope>NUCLEOTIDE SEQUENCE</scope>
    <source>
        <strain evidence="2">32A</strain>
    </source>
</reference>
<gene>
    <name evidence="2" type="ORF">KBB96_12710</name>
</gene>
<dbReference type="AlphaFoldDB" id="A0A975G6L4"/>
<dbReference type="PANTHER" id="PTHR33546:SF1">
    <property type="entry name" value="LARGE, MULTIFUNCTIONAL SECRETED PROTEIN"/>
    <property type="match status" value="1"/>
</dbReference>
<dbReference type="Pfam" id="PF23500">
    <property type="entry name" value="DUF7133"/>
    <property type="match status" value="1"/>
</dbReference>
<dbReference type="InterPro" id="IPR055557">
    <property type="entry name" value="DUF7133"/>
</dbReference>
<evidence type="ECO:0000313" key="2">
    <source>
        <dbReference type="EMBL" id="QUE49731.1"/>
    </source>
</evidence>
<dbReference type="KEGG" id="lamb:KBB96_12710"/>
<dbReference type="EMBL" id="CP073100">
    <property type="protein sequence ID" value="QUE49731.1"/>
    <property type="molecule type" value="Genomic_DNA"/>
</dbReference>
<dbReference type="Proteomes" id="UP000676169">
    <property type="component" value="Chromosome"/>
</dbReference>
<accession>A0A975G6L4</accession>
<dbReference type="PANTHER" id="PTHR33546">
    <property type="entry name" value="LARGE, MULTIFUNCTIONAL SECRETED PROTEIN-RELATED"/>
    <property type="match status" value="1"/>
</dbReference>
<dbReference type="Gene3D" id="2.120.10.30">
    <property type="entry name" value="TolB, C-terminal domain"/>
    <property type="match status" value="1"/>
</dbReference>
<organism evidence="2 3">
    <name type="scientific">Luteolibacter ambystomatis</name>
    <dbReference type="NCBI Taxonomy" id="2824561"/>
    <lineage>
        <taxon>Bacteria</taxon>
        <taxon>Pseudomonadati</taxon>
        <taxon>Verrucomicrobiota</taxon>
        <taxon>Verrucomicrobiia</taxon>
        <taxon>Verrucomicrobiales</taxon>
        <taxon>Verrucomicrobiaceae</taxon>
        <taxon>Luteolibacter</taxon>
    </lineage>
</organism>
<name>A0A975G6L4_9BACT</name>
<keyword evidence="3" id="KW-1185">Reference proteome</keyword>
<sequence>MKPLLLAPLFAGIAFGVDFDDCYKVETIKLPDGVPPEVGAIDFASDGTLFVALRRGDIIRAKPSSDPNGFKWELFATGFQNGCGLDVVSPVKVRVIQMSDMTEAEDTDGDGKADSYMRFSSGWGLSGNYHETNSLTRDGKGGYYFSLGTASHAGPVFTHVLNDFSAAGHRGRNFSSVKWRGWVMHCDDKGVITPFASGFRMANGIYRDPDGNVWCGDNQGDWKAVTPLYLVEKGNFYGHPSSLNWDPAWAGKDPLQTYRDDLGAYNKARTKATVELPNKTINRSAGEPMELPRAGGFGPFAGQLLVPDNNSTRISRVMLEKVNGRFQGSVTHFIKDHGLRSGNHRLRFTADGKQLYVGATVRGWGTPAEGLQRITWLGGTPFDVNMIHVTKTGFKLEFTKDIPDDLLKDKWKVSSFTYQPKWTYGSDEDDKKSHEISSITRTGKNSLEVKVADFSAARIYQLDLPKAESADHSQLQNRLFYYTANQLP</sequence>
<protein>
    <recommendedName>
        <fullName evidence="1">DUF7133 domain-containing protein</fullName>
    </recommendedName>
</protein>
<dbReference type="SUPFAM" id="SSF63829">
    <property type="entry name" value="Calcium-dependent phosphotriesterase"/>
    <property type="match status" value="1"/>
</dbReference>
<dbReference type="InterPro" id="IPR011042">
    <property type="entry name" value="6-blade_b-propeller_TolB-like"/>
</dbReference>
<feature type="domain" description="DUF7133" evidence="1">
    <location>
        <begin position="73"/>
        <end position="223"/>
    </location>
</feature>
<evidence type="ECO:0000313" key="3">
    <source>
        <dbReference type="Proteomes" id="UP000676169"/>
    </source>
</evidence>
<proteinExistence type="predicted"/>
<evidence type="ECO:0000259" key="1">
    <source>
        <dbReference type="Pfam" id="PF23500"/>
    </source>
</evidence>
<dbReference type="RefSeq" id="WP_211629820.1">
    <property type="nucleotide sequence ID" value="NZ_CP073100.1"/>
</dbReference>